<keyword evidence="3" id="KW-1185">Reference proteome</keyword>
<dbReference type="OrthoDB" id="9811153at2"/>
<evidence type="ECO:0000313" key="3">
    <source>
        <dbReference type="Proteomes" id="UP000189739"/>
    </source>
</evidence>
<dbReference type="Gene3D" id="2.60.120.10">
    <property type="entry name" value="Jelly Rolls"/>
    <property type="match status" value="1"/>
</dbReference>
<dbReference type="STRING" id="1792845.BC343_28325"/>
<dbReference type="EMBL" id="MBTF01000014">
    <property type="protein sequence ID" value="OOQ59232.1"/>
    <property type="molecule type" value="Genomic_DNA"/>
</dbReference>
<proteinExistence type="predicted"/>
<dbReference type="InterPro" id="IPR011051">
    <property type="entry name" value="RmlC_Cupin_sf"/>
</dbReference>
<dbReference type="InterPro" id="IPR052535">
    <property type="entry name" value="Bacilysin_H2HPP_isomerase"/>
</dbReference>
<reference evidence="2 3" key="1">
    <citation type="submission" date="2016-07" db="EMBL/GenBank/DDBJ databases">
        <title>Genomic analysis of zinc-resistant bacterium Mucilaginibacter pedocola TBZ30.</title>
        <authorList>
            <person name="Huang J."/>
            <person name="Tang J."/>
        </authorList>
    </citation>
    <scope>NUCLEOTIDE SEQUENCE [LARGE SCALE GENOMIC DNA]</scope>
    <source>
        <strain evidence="2 3">TBZ30</strain>
    </source>
</reference>
<dbReference type="RefSeq" id="WP_078348729.1">
    <property type="nucleotide sequence ID" value="NZ_MBTF01000014.1"/>
</dbReference>
<protein>
    <submittedName>
        <fullName evidence="2">Cupin</fullName>
    </submittedName>
</protein>
<accession>A0A1S9PE46</accession>
<dbReference type="InterPro" id="IPR013096">
    <property type="entry name" value="Cupin_2"/>
</dbReference>
<evidence type="ECO:0000259" key="1">
    <source>
        <dbReference type="Pfam" id="PF07883"/>
    </source>
</evidence>
<gene>
    <name evidence="2" type="ORF">BC343_28325</name>
</gene>
<evidence type="ECO:0000313" key="2">
    <source>
        <dbReference type="EMBL" id="OOQ59232.1"/>
    </source>
</evidence>
<name>A0A1S9PE46_9SPHI</name>
<dbReference type="Pfam" id="PF07883">
    <property type="entry name" value="Cupin_2"/>
    <property type="match status" value="1"/>
</dbReference>
<organism evidence="2 3">
    <name type="scientific">Mucilaginibacter pedocola</name>
    <dbReference type="NCBI Taxonomy" id="1792845"/>
    <lineage>
        <taxon>Bacteria</taxon>
        <taxon>Pseudomonadati</taxon>
        <taxon>Bacteroidota</taxon>
        <taxon>Sphingobacteriia</taxon>
        <taxon>Sphingobacteriales</taxon>
        <taxon>Sphingobacteriaceae</taxon>
        <taxon>Mucilaginibacter</taxon>
    </lineage>
</organism>
<sequence length="111" mass="12349">MDTSIFKYFADIQTKEIAPGYHSKIIHTATNTVNFIEVDAGSEVPPHQHIHEQCAFVLEGTFQLTVNGIPQIMEKGMFAIIPPNVPHTGLAITDCKLIDLFAPAREDFKLL</sequence>
<dbReference type="CDD" id="cd02238">
    <property type="entry name" value="cupin_KdgF"/>
    <property type="match status" value="1"/>
</dbReference>
<dbReference type="PANTHER" id="PTHR40112:SF1">
    <property type="entry name" value="H2HPP ISOMERASE"/>
    <property type="match status" value="1"/>
</dbReference>
<dbReference type="Proteomes" id="UP000189739">
    <property type="component" value="Unassembled WGS sequence"/>
</dbReference>
<dbReference type="SUPFAM" id="SSF51182">
    <property type="entry name" value="RmlC-like cupins"/>
    <property type="match status" value="1"/>
</dbReference>
<dbReference type="InterPro" id="IPR014710">
    <property type="entry name" value="RmlC-like_jellyroll"/>
</dbReference>
<feature type="domain" description="Cupin type-2" evidence="1">
    <location>
        <begin position="35"/>
        <end position="99"/>
    </location>
</feature>
<dbReference type="PANTHER" id="PTHR40112">
    <property type="entry name" value="H2HPP ISOMERASE"/>
    <property type="match status" value="1"/>
</dbReference>
<dbReference type="AlphaFoldDB" id="A0A1S9PE46"/>
<comment type="caution">
    <text evidence="2">The sequence shown here is derived from an EMBL/GenBank/DDBJ whole genome shotgun (WGS) entry which is preliminary data.</text>
</comment>